<dbReference type="EMBL" id="BMFC01000011">
    <property type="protein sequence ID" value="GGC15231.1"/>
    <property type="molecule type" value="Genomic_DNA"/>
</dbReference>
<dbReference type="InterPro" id="IPR005331">
    <property type="entry name" value="Sulfotransferase"/>
</dbReference>
<dbReference type="SUPFAM" id="SSF52540">
    <property type="entry name" value="P-loop containing nucleoside triphosphate hydrolases"/>
    <property type="match status" value="1"/>
</dbReference>
<gene>
    <name evidence="1" type="ORF">GCM10011363_34660</name>
</gene>
<reference evidence="2" key="1">
    <citation type="journal article" date="2019" name="Int. J. Syst. Evol. Microbiol.">
        <title>The Global Catalogue of Microorganisms (GCM) 10K type strain sequencing project: providing services to taxonomists for standard genome sequencing and annotation.</title>
        <authorList>
            <consortium name="The Broad Institute Genomics Platform"/>
            <consortium name="The Broad Institute Genome Sequencing Center for Infectious Disease"/>
            <person name="Wu L."/>
            <person name="Ma J."/>
        </authorList>
    </citation>
    <scope>NUCLEOTIDE SEQUENCE [LARGE SCALE GENOMIC DNA]</scope>
    <source>
        <strain evidence="2">CGMCC 1.12478</strain>
    </source>
</reference>
<evidence type="ECO:0000313" key="2">
    <source>
        <dbReference type="Proteomes" id="UP000645462"/>
    </source>
</evidence>
<comment type="caution">
    <text evidence="1">The sequence shown here is derived from an EMBL/GenBank/DDBJ whole genome shotgun (WGS) entry which is preliminary data.</text>
</comment>
<protein>
    <recommendedName>
        <fullName evidence="3">Type II secretory pathway, pullulanase PulA</fullName>
    </recommendedName>
</protein>
<evidence type="ECO:0000313" key="1">
    <source>
        <dbReference type="EMBL" id="GGC15231.1"/>
    </source>
</evidence>
<keyword evidence="2" id="KW-1185">Reference proteome</keyword>
<dbReference type="InterPro" id="IPR027417">
    <property type="entry name" value="P-loop_NTPase"/>
</dbReference>
<name>A0ABQ1KYN9_9RHOB</name>
<dbReference type="Pfam" id="PF03567">
    <property type="entry name" value="Sulfotransfer_2"/>
    <property type="match status" value="1"/>
</dbReference>
<evidence type="ECO:0008006" key="3">
    <source>
        <dbReference type="Google" id="ProtNLM"/>
    </source>
</evidence>
<proteinExistence type="predicted"/>
<organism evidence="1 2">
    <name type="scientific">Marivita lacus</name>
    <dbReference type="NCBI Taxonomy" id="1323742"/>
    <lineage>
        <taxon>Bacteria</taxon>
        <taxon>Pseudomonadati</taxon>
        <taxon>Pseudomonadota</taxon>
        <taxon>Alphaproteobacteria</taxon>
        <taxon>Rhodobacterales</taxon>
        <taxon>Roseobacteraceae</taxon>
        <taxon>Marivita</taxon>
    </lineage>
</organism>
<accession>A0ABQ1KYN9</accession>
<dbReference type="Proteomes" id="UP000645462">
    <property type="component" value="Unassembled WGS sequence"/>
</dbReference>
<dbReference type="Gene3D" id="3.40.50.300">
    <property type="entry name" value="P-loop containing nucleotide triphosphate hydrolases"/>
    <property type="match status" value="1"/>
</dbReference>
<sequence>MQEKQILASDRGRWHLWHMILSRARNFIFVHIPKTGGTSLALALEDRAHRDDILIGDTPKALRRKGRVKTLGAKGRLWKHSTLADLDGALSPDELRRMFVFTLVRNPWDRMVSYYHWLRAQGFDHPAVTLAKAQPFDGFVLHPDTNASLRAFPYARYVTDAAGINRASAFVRLEHLTEDLAPVEQHLGFRLEIPHANASDRPKEYRAAYDDRTAAAVADMCAEDIAQFGYRFDA</sequence>